<accession>A0ACB1APG5</accession>
<sequence length="67" mass="7790">MAGTTRFKKSFKPVSFSVRWHSLTLSNCTYILVYFVWPLGELCLNNFDFSNPPPLTLYSKLSTFIYT</sequence>
<comment type="caution">
    <text evidence="1">The sequence shown here is derived from an EMBL/GenBank/DDBJ whole genome shotgun (WGS) entry which is preliminary data.</text>
</comment>
<dbReference type="EMBL" id="CAVMJV010000103">
    <property type="protein sequence ID" value="CAK5098225.1"/>
    <property type="molecule type" value="Genomic_DNA"/>
</dbReference>
<reference evidence="1" key="1">
    <citation type="submission" date="2023-11" db="EMBL/GenBank/DDBJ databases">
        <authorList>
            <person name="Poullet M."/>
        </authorList>
    </citation>
    <scope>NUCLEOTIDE SEQUENCE</scope>
    <source>
        <strain evidence="1">E1834</strain>
    </source>
</reference>
<evidence type="ECO:0000313" key="2">
    <source>
        <dbReference type="Proteomes" id="UP001497535"/>
    </source>
</evidence>
<dbReference type="Proteomes" id="UP001497535">
    <property type="component" value="Unassembled WGS sequence"/>
</dbReference>
<evidence type="ECO:0000313" key="1">
    <source>
        <dbReference type="EMBL" id="CAK5098225.1"/>
    </source>
</evidence>
<protein>
    <submittedName>
        <fullName evidence="1">Uncharacterized protein</fullName>
    </submittedName>
</protein>
<organism evidence="1 2">
    <name type="scientific">Meloidogyne enterolobii</name>
    <name type="common">Root-knot nematode worm</name>
    <name type="synonym">Meloidogyne mayaguensis</name>
    <dbReference type="NCBI Taxonomy" id="390850"/>
    <lineage>
        <taxon>Eukaryota</taxon>
        <taxon>Metazoa</taxon>
        <taxon>Ecdysozoa</taxon>
        <taxon>Nematoda</taxon>
        <taxon>Chromadorea</taxon>
        <taxon>Rhabditida</taxon>
        <taxon>Tylenchina</taxon>
        <taxon>Tylenchomorpha</taxon>
        <taxon>Tylenchoidea</taxon>
        <taxon>Meloidogynidae</taxon>
        <taxon>Meloidogyninae</taxon>
        <taxon>Meloidogyne</taxon>
    </lineage>
</organism>
<name>A0ACB1APG5_MELEN</name>
<keyword evidence="2" id="KW-1185">Reference proteome</keyword>
<gene>
    <name evidence="1" type="ORF">MENTE1834_LOCUS41552</name>
</gene>
<proteinExistence type="predicted"/>